<evidence type="ECO:0000256" key="3">
    <source>
        <dbReference type="ARBA" id="ARBA00023163"/>
    </source>
</evidence>
<protein>
    <recommendedName>
        <fullName evidence="6">Zn(2)-C6 fungal-type domain-containing protein</fullName>
    </recommendedName>
</protein>
<dbReference type="GO" id="GO:0003677">
    <property type="term" value="F:DNA binding"/>
    <property type="evidence" value="ECO:0007669"/>
    <property type="project" value="UniProtKB-KW"/>
</dbReference>
<keyword evidence="4" id="KW-0539">Nucleus</keyword>
<name>A0A9W4KHH1_9EURO</name>
<dbReference type="EMBL" id="CAJVRC010000897">
    <property type="protein sequence ID" value="CAG8908856.1"/>
    <property type="molecule type" value="Genomic_DNA"/>
</dbReference>
<accession>A0A9W4KHH1</accession>
<keyword evidence="8" id="KW-1185">Reference proteome</keyword>
<feature type="compositionally biased region" description="Polar residues" evidence="5">
    <location>
        <begin position="13"/>
        <end position="25"/>
    </location>
</feature>
<dbReference type="InterPro" id="IPR036864">
    <property type="entry name" value="Zn2-C6_fun-type_DNA-bd_sf"/>
</dbReference>
<dbReference type="AlphaFoldDB" id="A0A9W4KHH1"/>
<dbReference type="Proteomes" id="UP001154252">
    <property type="component" value="Unassembled WGS sequence"/>
</dbReference>
<organism evidence="7 8">
    <name type="scientific">Penicillium egyptiacum</name>
    <dbReference type="NCBI Taxonomy" id="1303716"/>
    <lineage>
        <taxon>Eukaryota</taxon>
        <taxon>Fungi</taxon>
        <taxon>Dikarya</taxon>
        <taxon>Ascomycota</taxon>
        <taxon>Pezizomycotina</taxon>
        <taxon>Eurotiomycetes</taxon>
        <taxon>Eurotiomycetidae</taxon>
        <taxon>Eurotiales</taxon>
        <taxon>Aspergillaceae</taxon>
        <taxon>Penicillium</taxon>
    </lineage>
</organism>
<dbReference type="InterPro" id="IPR001138">
    <property type="entry name" value="Zn2Cys6_DnaBD"/>
</dbReference>
<dbReference type="PROSITE" id="PS00463">
    <property type="entry name" value="ZN2_CY6_FUNGAL_1"/>
    <property type="match status" value="1"/>
</dbReference>
<dbReference type="PANTHER" id="PTHR47256">
    <property type="entry name" value="ZN(II)2CYS6 TRANSCRIPTION FACTOR (EUROFUNG)-RELATED"/>
    <property type="match status" value="1"/>
</dbReference>
<evidence type="ECO:0000256" key="5">
    <source>
        <dbReference type="SAM" id="MobiDB-lite"/>
    </source>
</evidence>
<evidence type="ECO:0000259" key="6">
    <source>
        <dbReference type="PROSITE" id="PS50048"/>
    </source>
</evidence>
<keyword evidence="3" id="KW-0804">Transcription</keyword>
<evidence type="ECO:0000313" key="8">
    <source>
        <dbReference type="Proteomes" id="UP001154252"/>
    </source>
</evidence>
<keyword evidence="1" id="KW-0805">Transcription regulation</keyword>
<evidence type="ECO:0000256" key="2">
    <source>
        <dbReference type="ARBA" id="ARBA00023125"/>
    </source>
</evidence>
<feature type="domain" description="Zn(2)-C6 fungal-type" evidence="6">
    <location>
        <begin position="36"/>
        <end position="65"/>
    </location>
</feature>
<evidence type="ECO:0000313" key="7">
    <source>
        <dbReference type="EMBL" id="CAG8908856.1"/>
    </source>
</evidence>
<reference evidence="7" key="1">
    <citation type="submission" date="2021-07" db="EMBL/GenBank/DDBJ databases">
        <authorList>
            <person name="Branca A.L. A."/>
        </authorList>
    </citation>
    <scope>NUCLEOTIDE SEQUENCE</scope>
</reference>
<dbReference type="OrthoDB" id="3266505at2759"/>
<dbReference type="GO" id="GO:0008270">
    <property type="term" value="F:zinc ion binding"/>
    <property type="evidence" value="ECO:0007669"/>
    <property type="project" value="InterPro"/>
</dbReference>
<dbReference type="Pfam" id="PF00172">
    <property type="entry name" value="Zn_clus"/>
    <property type="match status" value="1"/>
</dbReference>
<evidence type="ECO:0000256" key="4">
    <source>
        <dbReference type="ARBA" id="ARBA00023242"/>
    </source>
</evidence>
<dbReference type="PANTHER" id="PTHR47256:SF10">
    <property type="entry name" value="ZN(II)2CYS6 TRANSCRIPTION FACTOR (EUROFUNG)"/>
    <property type="match status" value="1"/>
</dbReference>
<gene>
    <name evidence="7" type="ORF">PEGY_LOCUS9640</name>
</gene>
<dbReference type="SUPFAM" id="SSF57701">
    <property type="entry name" value="Zn2/Cys6 DNA-binding domain"/>
    <property type="match status" value="1"/>
</dbReference>
<keyword evidence="2" id="KW-0238">DNA-binding</keyword>
<dbReference type="PROSITE" id="PS50048">
    <property type="entry name" value="ZN2_CY6_FUNGAL_2"/>
    <property type="match status" value="1"/>
</dbReference>
<proteinExistence type="predicted"/>
<feature type="region of interest" description="Disordered" evidence="5">
    <location>
        <begin position="1"/>
        <end position="25"/>
    </location>
</feature>
<dbReference type="Gene3D" id="4.10.240.10">
    <property type="entry name" value="Zn(2)-C6 fungal-type DNA-binding domain"/>
    <property type="match status" value="1"/>
</dbReference>
<evidence type="ECO:0000256" key="1">
    <source>
        <dbReference type="ARBA" id="ARBA00023015"/>
    </source>
</evidence>
<comment type="caution">
    <text evidence="7">The sequence shown here is derived from an EMBL/GenBank/DDBJ whole genome shotgun (WGS) entry which is preliminary data.</text>
</comment>
<dbReference type="SMART" id="SM00066">
    <property type="entry name" value="GAL4"/>
    <property type="match status" value="1"/>
</dbReference>
<dbReference type="GO" id="GO:0000981">
    <property type="term" value="F:DNA-binding transcription factor activity, RNA polymerase II-specific"/>
    <property type="evidence" value="ECO:0007669"/>
    <property type="project" value="InterPro"/>
</dbReference>
<dbReference type="CDD" id="cd00067">
    <property type="entry name" value="GAL4"/>
    <property type="match status" value="1"/>
</dbReference>
<dbReference type="InterPro" id="IPR053187">
    <property type="entry name" value="Notoamide_regulator"/>
</dbReference>
<sequence length="131" mass="14716">MTSKIPLRPLQPMEQTSFSEPQTPLSCGKRQNVSVACTECREKRTKCSGAMPCAKCTAKGCQCIYDPDSDRRRKPCSKSLALRQALLYTVLKLRSGNVNDVRTFLLKIRRLQSDGDAENFLLQESKLFNLG</sequence>